<dbReference type="AlphaFoldDB" id="A0A2P4UIA5"/>
<evidence type="ECO:0000313" key="1">
    <source>
        <dbReference type="EMBL" id="POM24751.1"/>
    </source>
</evidence>
<dbReference type="Proteomes" id="UP000242367">
    <property type="component" value="Unassembled WGS sequence"/>
</dbReference>
<protein>
    <submittedName>
        <fullName evidence="1">Uncharacterized protein</fullName>
    </submittedName>
</protein>
<dbReference type="EMBL" id="MTBP01000002">
    <property type="protein sequence ID" value="POM24751.1"/>
    <property type="molecule type" value="Genomic_DNA"/>
</dbReference>
<comment type="caution">
    <text evidence="1">The sequence shown here is derived from an EMBL/GenBank/DDBJ whole genome shotgun (WGS) entry which is preliminary data.</text>
</comment>
<accession>A0A2P4UIA5</accession>
<proteinExistence type="predicted"/>
<keyword evidence="2" id="KW-1185">Reference proteome</keyword>
<name>A0A2P4UIA5_9ACTN</name>
<organism evidence="1 2">
    <name type="scientific">Actinomadura rubteroloni</name>
    <dbReference type="NCBI Taxonomy" id="1926885"/>
    <lineage>
        <taxon>Bacteria</taxon>
        <taxon>Bacillati</taxon>
        <taxon>Actinomycetota</taxon>
        <taxon>Actinomycetes</taxon>
        <taxon>Streptosporangiales</taxon>
        <taxon>Thermomonosporaceae</taxon>
        <taxon>Actinomadura</taxon>
    </lineage>
</organism>
<gene>
    <name evidence="1" type="ORF">BTM25_33860</name>
</gene>
<reference evidence="1 2" key="1">
    <citation type="journal article" date="2017" name="Chemistry">
        <title>Isolation, Biosynthesis and Chemical Modifications of Rubterolones A-F: Rare Tropolone Alkaloids from Actinomadura sp. 5-2.</title>
        <authorList>
            <person name="Guo H."/>
            <person name="Benndorf R."/>
            <person name="Leichnitz D."/>
            <person name="Klassen J.L."/>
            <person name="Vollmers J."/>
            <person name="Gorls H."/>
            <person name="Steinacker M."/>
            <person name="Weigel C."/>
            <person name="Dahse H.M."/>
            <person name="Kaster A.K."/>
            <person name="de Beer Z.W."/>
            <person name="Poulsen M."/>
            <person name="Beemelmanns C."/>
        </authorList>
    </citation>
    <scope>NUCLEOTIDE SEQUENCE [LARGE SCALE GENOMIC DNA]</scope>
    <source>
        <strain evidence="1 2">5-2</strain>
    </source>
</reference>
<sequence>MSDGPDMKSYKIRFTGDTRVLLPDEPFNMFASGELHDYLRMPHDGTRVEIIGGVIHVSSYGDED</sequence>
<evidence type="ECO:0000313" key="2">
    <source>
        <dbReference type="Proteomes" id="UP000242367"/>
    </source>
</evidence>